<comment type="caution">
    <text evidence="2">The sequence shown here is derived from an EMBL/GenBank/DDBJ whole genome shotgun (WGS) entry which is preliminary data.</text>
</comment>
<proteinExistence type="predicted"/>
<dbReference type="Gene3D" id="1.10.10.10">
    <property type="entry name" value="Winged helix-like DNA-binding domain superfamily/Winged helix DNA-binding domain"/>
    <property type="match status" value="1"/>
</dbReference>
<evidence type="ECO:0000313" key="2">
    <source>
        <dbReference type="EMBL" id="MBF6229486.1"/>
    </source>
</evidence>
<reference evidence="2 3" key="1">
    <citation type="submission" date="2020-10" db="EMBL/GenBank/DDBJ databases">
        <title>Identification of Nocardia species via Next-generation sequencing and recognition of intraspecies genetic diversity.</title>
        <authorList>
            <person name="Li P."/>
            <person name="Li P."/>
            <person name="Lu B."/>
        </authorList>
    </citation>
    <scope>NUCLEOTIDE SEQUENCE [LARGE SCALE GENOMIC DNA]</scope>
    <source>
        <strain evidence="2 3">N-11</strain>
    </source>
</reference>
<dbReference type="EMBL" id="JADLRE010000040">
    <property type="protein sequence ID" value="MBF6229486.1"/>
    <property type="molecule type" value="Genomic_DNA"/>
</dbReference>
<gene>
    <name evidence="2" type="ORF">IU470_30895</name>
</gene>
<evidence type="ECO:0000256" key="1">
    <source>
        <dbReference type="SAM" id="MobiDB-lite"/>
    </source>
</evidence>
<name>A0ABS0CGM2_9NOCA</name>
<accession>A0ABS0CGM2</accession>
<feature type="compositionally biased region" description="Basic and acidic residues" evidence="1">
    <location>
        <begin position="207"/>
        <end position="217"/>
    </location>
</feature>
<evidence type="ECO:0000313" key="3">
    <source>
        <dbReference type="Proteomes" id="UP000807309"/>
    </source>
</evidence>
<keyword evidence="3" id="KW-1185">Reference proteome</keyword>
<dbReference type="Proteomes" id="UP000807309">
    <property type="component" value="Unassembled WGS sequence"/>
</dbReference>
<dbReference type="InterPro" id="IPR036388">
    <property type="entry name" value="WH-like_DNA-bd_sf"/>
</dbReference>
<sequence length="293" mass="32420">MCAPAYNRLRRRQMAYGRWQPRVEAGEARAHVERLLGAGLRKAHVAALAGVSKATVVNVARADTERISADIERALLAVEVPERVADVAQANARVPITGARRRVQALVAFGYPQSHLARELGIDPSHATFSALVGRRLPVDHTGQTISAERERAIKALFDRLQLTPGPSQRARDYGRKRKWALPFEWDETALDDPRGRPQRGRWTPPKRTERRDARREQVAALTAQGLSADLIAEQLGITARTVVRDRAEAAKAGSGSSQRHSDIAAMGEVAVQARRDIAARRAAPIDRRERTR</sequence>
<dbReference type="RefSeq" id="WP_195036325.1">
    <property type="nucleotide sequence ID" value="NZ_JADLRE010000040.1"/>
</dbReference>
<feature type="region of interest" description="Disordered" evidence="1">
    <location>
        <begin position="189"/>
        <end position="217"/>
    </location>
</feature>
<protein>
    <submittedName>
        <fullName evidence="2">Uncharacterized protein</fullName>
    </submittedName>
</protein>
<organism evidence="2 3">
    <name type="scientific">Nocardia abscessus</name>
    <dbReference type="NCBI Taxonomy" id="120957"/>
    <lineage>
        <taxon>Bacteria</taxon>
        <taxon>Bacillati</taxon>
        <taxon>Actinomycetota</taxon>
        <taxon>Actinomycetes</taxon>
        <taxon>Mycobacteriales</taxon>
        <taxon>Nocardiaceae</taxon>
        <taxon>Nocardia</taxon>
    </lineage>
</organism>